<reference evidence="2 3" key="1">
    <citation type="submission" date="2016-07" db="EMBL/GenBank/DDBJ databases">
        <title>Draft Genome Sequence of Methylobrevis pamukkalensis PK2.</title>
        <authorList>
            <person name="Vasilenko O.V."/>
            <person name="Doronina N.V."/>
            <person name="Shmareva M.N."/>
            <person name="Tarlachkov S.V."/>
            <person name="Mustakhimov I."/>
            <person name="Trotsenko Y.A."/>
        </authorList>
    </citation>
    <scope>NUCLEOTIDE SEQUENCE [LARGE SCALE GENOMIC DNA]</scope>
    <source>
        <strain evidence="2 3">PK2</strain>
    </source>
</reference>
<gene>
    <name evidence="2" type="primary">regB_2</name>
    <name evidence="2" type="ORF">A6302_03880</name>
</gene>
<keyword evidence="3" id="KW-1185">Reference proteome</keyword>
<keyword evidence="2" id="KW-0808">Transferase</keyword>
<dbReference type="Proteomes" id="UP000094622">
    <property type="component" value="Unassembled WGS sequence"/>
</dbReference>
<evidence type="ECO:0000313" key="2">
    <source>
        <dbReference type="EMBL" id="ODN68827.1"/>
    </source>
</evidence>
<keyword evidence="2" id="KW-0418">Kinase</keyword>
<dbReference type="EC" id="2.7.13.3" evidence="2"/>
<feature type="transmembrane region" description="Helical" evidence="1">
    <location>
        <begin position="44"/>
        <end position="62"/>
    </location>
</feature>
<keyword evidence="1" id="KW-1133">Transmembrane helix</keyword>
<evidence type="ECO:0000313" key="3">
    <source>
        <dbReference type="Proteomes" id="UP000094622"/>
    </source>
</evidence>
<name>A0A1E3GXN5_9HYPH</name>
<accession>A0A1E3GXN5</accession>
<keyword evidence="1" id="KW-0472">Membrane</keyword>
<comment type="caution">
    <text evidence="2">The sequence shown here is derived from an EMBL/GenBank/DDBJ whole genome shotgun (WGS) entry which is preliminary data.</text>
</comment>
<dbReference type="RefSeq" id="WP_342586299.1">
    <property type="nucleotide sequence ID" value="NZ_MCRJ01000130.1"/>
</dbReference>
<dbReference type="EMBL" id="MCRJ01000130">
    <property type="protein sequence ID" value="ODN68827.1"/>
    <property type="molecule type" value="Genomic_DNA"/>
</dbReference>
<feature type="transmembrane region" description="Helical" evidence="1">
    <location>
        <begin position="20"/>
        <end position="38"/>
    </location>
</feature>
<dbReference type="GO" id="GO:0004673">
    <property type="term" value="F:protein histidine kinase activity"/>
    <property type="evidence" value="ECO:0007669"/>
    <property type="project" value="UniProtKB-EC"/>
</dbReference>
<protein>
    <submittedName>
        <fullName evidence="2">Sensor histidine kinase RegB</fullName>
        <ecNumber evidence="2">2.7.13.3</ecNumber>
    </submittedName>
</protein>
<keyword evidence="1" id="KW-0812">Transmembrane</keyword>
<sequence>MKLKPGQVGQPVKLDTLVRLRWLAVGGQLAALAVVVFGLGYELPILPCLSVVGLSALLNVVLKARYPASRRLADRAAAGLLAYDICQLTALLYLTGASAIRS</sequence>
<organism evidence="2 3">
    <name type="scientific">Methylobrevis pamukkalensis</name>
    <dbReference type="NCBI Taxonomy" id="1439726"/>
    <lineage>
        <taxon>Bacteria</taxon>
        <taxon>Pseudomonadati</taxon>
        <taxon>Pseudomonadota</taxon>
        <taxon>Alphaproteobacteria</taxon>
        <taxon>Hyphomicrobiales</taxon>
        <taxon>Pleomorphomonadaceae</taxon>
        <taxon>Methylobrevis</taxon>
    </lineage>
</organism>
<dbReference type="PATRIC" id="fig|1439726.3.peg.4093"/>
<dbReference type="AlphaFoldDB" id="A0A1E3GXN5"/>
<evidence type="ECO:0000256" key="1">
    <source>
        <dbReference type="SAM" id="Phobius"/>
    </source>
</evidence>
<proteinExistence type="predicted"/>